<evidence type="ECO:0000313" key="3">
    <source>
        <dbReference type="EMBL" id="KAH7123108.1"/>
    </source>
</evidence>
<proteinExistence type="predicted"/>
<feature type="region of interest" description="Disordered" evidence="1">
    <location>
        <begin position="1"/>
        <end position="20"/>
    </location>
</feature>
<dbReference type="Pfam" id="PF05729">
    <property type="entry name" value="NACHT"/>
    <property type="match status" value="1"/>
</dbReference>
<gene>
    <name evidence="3" type="ORF">EDB81DRAFT_813560</name>
</gene>
<dbReference type="EMBL" id="JAGMUV010000023">
    <property type="protein sequence ID" value="KAH7123108.1"/>
    <property type="molecule type" value="Genomic_DNA"/>
</dbReference>
<dbReference type="SUPFAM" id="SSF48371">
    <property type="entry name" value="ARM repeat"/>
    <property type="match status" value="1"/>
</dbReference>
<sequence length="1570" mass="177067">MESEVVNLSTGPSDTSSTSLQETITRTIREAPQGANLKDIFVQDVWSILESEYETMVHKLVEFCKSKLHQSAVACNITGRAKSCDSIEKSFDRRETARMKKLGAKYENLRDVLDDIHDLAGIRIVVDFRSDVDAVSAFIKQTFQQLKEPNVFSADRKVGEIWQPLFGAYKTCNHRVAARMETHDTLSRYCGVMFEIQLTDISESLYNRFAHSLLYKKSSGRLHRQDEIVIDMSHGISLLYSLCLMYMQNRLEGSARGGDDNDKLLGAMKLAEAEGNLDILVETVPKTTGSDIGCSTGSSGTKSGLKRRASFREAIPIATLKRALRRAEEGSSSTDELWQLISNKFDATECKDDQESVDADAWIRYQHYNADRLKIERLSGDLLPMDQCYINLAIVEQQGQVKQDSKNADTPSPFSILNRQRVAVQKETAQIELSTLFNERRQHDNRMAHPRRILIRGRAGVGKTTLCKKMVHDFTHGKQTVLYGAWTKLFDRLLWVPLRNLKRRSAPGYNHEDMFYHEYFSGKGYDKGRRLAAGLWRTLDNTKSERTLFILDGLDEVTELMNRESEMFDFLQDLLHQPNAIITSRPNAILPASVRNVDLELETIGFYPAQVEAYLKADPKMNSRFSEVQQFLRHHWLLQGLVRIPIQLDALCYTWEDFDHGTTPDTMTDIYKTIEERLWKKDILRLEKKHDGEAISRFHMKTIDVEDFVKSETYLLEGLGFTGLHNNLVEFTSEHLRTTFRHFKAPGILLDKTLSRLSFLRTSNAASEWANVNYHFLHLTFQEYFAAQYFVQQWTSGEKLAILKLGTRQGRTIVKKTTTEEFLQSEKYNARYDVFWRFVAGLLGGANYDEDHLCRFFQTIERQPRDLFGPVHQRLIMHCLYEAGHPEETSKWVGLRQSLEAQLKDWLLFECKFGRVTRRERHFPYYPRLSAQMEFPDLIVEAVLREETESIQLQVLQSLVKRPSISQAVVNCVVFWSTGTILVQPKQKTVETFRNHLAPPEEVTHALVALSQHSKNEIRSFAVTVLLQQSPLPGETVQAIMALCKDPETTYRNYAVAVLRVQPRLSVEALQTLMAADAWDSEPSGIPVVRMNLEQNIQGLVTMLQDADVENRLFAAEILRSYPNPPESVLKPLIASLQDTDGRVRGAAAEALEVQSNLLEESVLALIALLQSPGSDIRSSVSATLCRQSTLSEGAILALVALLNDSESDCQSFVARVLGTRPTLPDDAIQALIASLQHPDGQTRLLAAQALGRRSNLSENALQTLVTSLSKHPNAHTRLSAAYALSFQDLSENVSQVLVASLLHDPDNDTRSSAALALGQQSDLPEDAMHALITSLLHDPEASTRLSAALALGKQSDLPEHVVQALVTSLSHDPEEGTRSRAALALGKQSDLPEHVTQALTAFLSGDADDEAKKFVETVLRIQPDLSKDVIQCWIKSLLTDANSCMRLSAANILTEQSRQSEHVLRAYVSSIQDADIGVQDSSTFALRHLSTLSSERFTSFLLLMDSSSFQAVYGMWLRRSFSNHLVWYGTGKDCRIVVPETEWELPFDRLKSAVEEARNTLKVPGGIFS</sequence>
<dbReference type="Gene3D" id="3.30.460.10">
    <property type="entry name" value="Beta Polymerase, domain 2"/>
    <property type="match status" value="1"/>
</dbReference>
<dbReference type="PROSITE" id="PS50837">
    <property type="entry name" value="NACHT"/>
    <property type="match status" value="1"/>
</dbReference>
<evidence type="ECO:0000256" key="1">
    <source>
        <dbReference type="SAM" id="MobiDB-lite"/>
    </source>
</evidence>
<dbReference type="SMART" id="SM00954">
    <property type="entry name" value="RelA_SpoT"/>
    <property type="match status" value="1"/>
</dbReference>
<dbReference type="InterPro" id="IPR007111">
    <property type="entry name" value="NACHT_NTPase"/>
</dbReference>
<protein>
    <submittedName>
        <fullName evidence="3">Armadillo-type protein</fullName>
    </submittedName>
</protein>
<dbReference type="SUPFAM" id="SSF81301">
    <property type="entry name" value="Nucleotidyltransferase"/>
    <property type="match status" value="1"/>
</dbReference>
<dbReference type="GO" id="GO:0015969">
    <property type="term" value="P:guanosine tetraphosphate metabolic process"/>
    <property type="evidence" value="ECO:0007669"/>
    <property type="project" value="InterPro"/>
</dbReference>
<dbReference type="CDD" id="cd05399">
    <property type="entry name" value="NT_Rel-Spo_like"/>
    <property type="match status" value="1"/>
</dbReference>
<dbReference type="InterPro" id="IPR016024">
    <property type="entry name" value="ARM-type_fold"/>
</dbReference>
<evidence type="ECO:0000313" key="4">
    <source>
        <dbReference type="Proteomes" id="UP000738349"/>
    </source>
</evidence>
<dbReference type="Pfam" id="PF04607">
    <property type="entry name" value="RelA_SpoT"/>
    <property type="match status" value="1"/>
</dbReference>
<feature type="domain" description="NACHT" evidence="2">
    <location>
        <begin position="451"/>
        <end position="588"/>
    </location>
</feature>
<keyword evidence="4" id="KW-1185">Reference proteome</keyword>
<comment type="caution">
    <text evidence="3">The sequence shown here is derived from an EMBL/GenBank/DDBJ whole genome shotgun (WGS) entry which is preliminary data.</text>
</comment>
<accession>A0A9P9IIA6</accession>
<reference evidence="3" key="1">
    <citation type="journal article" date="2021" name="Nat. Commun.">
        <title>Genetic determinants of endophytism in the Arabidopsis root mycobiome.</title>
        <authorList>
            <person name="Mesny F."/>
            <person name="Miyauchi S."/>
            <person name="Thiergart T."/>
            <person name="Pickel B."/>
            <person name="Atanasova L."/>
            <person name="Karlsson M."/>
            <person name="Huettel B."/>
            <person name="Barry K.W."/>
            <person name="Haridas S."/>
            <person name="Chen C."/>
            <person name="Bauer D."/>
            <person name="Andreopoulos W."/>
            <person name="Pangilinan J."/>
            <person name="LaButti K."/>
            <person name="Riley R."/>
            <person name="Lipzen A."/>
            <person name="Clum A."/>
            <person name="Drula E."/>
            <person name="Henrissat B."/>
            <person name="Kohler A."/>
            <person name="Grigoriev I.V."/>
            <person name="Martin F.M."/>
            <person name="Hacquard S."/>
        </authorList>
    </citation>
    <scope>NUCLEOTIDE SEQUENCE</scope>
    <source>
        <strain evidence="3">MPI-CAGE-AT-0147</strain>
    </source>
</reference>
<evidence type="ECO:0000259" key="2">
    <source>
        <dbReference type="PROSITE" id="PS50837"/>
    </source>
</evidence>
<dbReference type="Proteomes" id="UP000738349">
    <property type="component" value="Unassembled WGS sequence"/>
</dbReference>
<dbReference type="InterPro" id="IPR011989">
    <property type="entry name" value="ARM-like"/>
</dbReference>
<organism evidence="3 4">
    <name type="scientific">Dactylonectria macrodidyma</name>
    <dbReference type="NCBI Taxonomy" id="307937"/>
    <lineage>
        <taxon>Eukaryota</taxon>
        <taxon>Fungi</taxon>
        <taxon>Dikarya</taxon>
        <taxon>Ascomycota</taxon>
        <taxon>Pezizomycotina</taxon>
        <taxon>Sordariomycetes</taxon>
        <taxon>Hypocreomycetidae</taxon>
        <taxon>Hypocreales</taxon>
        <taxon>Nectriaceae</taxon>
        <taxon>Dactylonectria</taxon>
    </lineage>
</organism>
<dbReference type="SUPFAM" id="SSF52540">
    <property type="entry name" value="P-loop containing nucleoside triphosphate hydrolases"/>
    <property type="match status" value="1"/>
</dbReference>
<dbReference type="Pfam" id="PF13646">
    <property type="entry name" value="HEAT_2"/>
    <property type="match status" value="3"/>
</dbReference>
<dbReference type="Gene3D" id="1.25.10.10">
    <property type="entry name" value="Leucine-rich Repeat Variant"/>
    <property type="match status" value="3"/>
</dbReference>
<dbReference type="InterPro" id="IPR043519">
    <property type="entry name" value="NT_sf"/>
</dbReference>
<dbReference type="InterPro" id="IPR027417">
    <property type="entry name" value="P-loop_NTPase"/>
</dbReference>
<name>A0A9P9IIA6_9HYPO</name>
<dbReference type="InterPro" id="IPR055496">
    <property type="entry name" value="DUF7068"/>
</dbReference>
<dbReference type="PANTHER" id="PTHR46844">
    <property type="entry name" value="SLR5058 PROTEIN"/>
    <property type="match status" value="1"/>
</dbReference>
<dbReference type="PANTHER" id="PTHR46844:SF1">
    <property type="entry name" value="SLR5058 PROTEIN"/>
    <property type="match status" value="1"/>
</dbReference>
<dbReference type="Gene3D" id="3.40.50.300">
    <property type="entry name" value="P-loop containing nucleotide triphosphate hydrolases"/>
    <property type="match status" value="1"/>
</dbReference>
<dbReference type="OrthoDB" id="427518at2759"/>
<dbReference type="Pfam" id="PF23238">
    <property type="entry name" value="DUF7068"/>
    <property type="match status" value="1"/>
</dbReference>
<dbReference type="InterPro" id="IPR007685">
    <property type="entry name" value="RelA_SpoT"/>
</dbReference>